<comment type="catalytic activity">
    <reaction evidence="8">
        <text>L-glutamine + H2O = L-glutamate + NH4(+)</text>
        <dbReference type="Rhea" id="RHEA:15889"/>
        <dbReference type="ChEBI" id="CHEBI:15377"/>
        <dbReference type="ChEBI" id="CHEBI:28938"/>
        <dbReference type="ChEBI" id="CHEBI:29985"/>
        <dbReference type="ChEBI" id="CHEBI:58359"/>
        <dbReference type="EC" id="3.5.1.2"/>
    </reaction>
</comment>
<dbReference type="PANTHER" id="PTHR47552:SF1">
    <property type="entry name" value="PHOSPHORIBOSYLFORMYLGLYCINAMIDINE SYNTHASE SUBUNIT PURQ"/>
    <property type="match status" value="1"/>
</dbReference>
<evidence type="ECO:0000256" key="8">
    <source>
        <dbReference type="HAMAP-Rule" id="MF_00421"/>
    </source>
</evidence>
<dbReference type="EMBL" id="CP046244">
    <property type="protein sequence ID" value="QGP91300.1"/>
    <property type="molecule type" value="Genomic_DNA"/>
</dbReference>
<dbReference type="PANTHER" id="PTHR47552">
    <property type="entry name" value="PHOSPHORIBOSYLFORMYLGLYCINAMIDINE SYNTHASE SUBUNIT PURQ"/>
    <property type="match status" value="1"/>
</dbReference>
<feature type="active site" description="Nucleophile" evidence="8">
    <location>
        <position position="86"/>
    </location>
</feature>
<dbReference type="GO" id="GO:0004642">
    <property type="term" value="F:phosphoribosylformylglycinamidine synthase activity"/>
    <property type="evidence" value="ECO:0007669"/>
    <property type="project" value="UniProtKB-UniRule"/>
</dbReference>
<dbReference type="EC" id="6.3.5.3" evidence="8"/>
<evidence type="ECO:0000256" key="6">
    <source>
        <dbReference type="ARBA" id="ARBA00022840"/>
    </source>
</evidence>
<keyword evidence="1 8" id="KW-0963">Cytoplasm</keyword>
<dbReference type="GO" id="GO:0005524">
    <property type="term" value="F:ATP binding"/>
    <property type="evidence" value="ECO:0007669"/>
    <property type="project" value="UniProtKB-KW"/>
</dbReference>
<organism evidence="9 10">
    <name type="scientific">Neomoorella glycerini</name>
    <dbReference type="NCBI Taxonomy" id="55779"/>
    <lineage>
        <taxon>Bacteria</taxon>
        <taxon>Bacillati</taxon>
        <taxon>Bacillota</taxon>
        <taxon>Clostridia</taxon>
        <taxon>Neomoorellales</taxon>
        <taxon>Neomoorellaceae</taxon>
        <taxon>Neomoorella</taxon>
    </lineage>
</organism>
<dbReference type="InterPro" id="IPR010075">
    <property type="entry name" value="PRibForGlyAmidine_synth_PurQ"/>
</dbReference>
<evidence type="ECO:0000256" key="7">
    <source>
        <dbReference type="ARBA" id="ARBA00022962"/>
    </source>
</evidence>
<dbReference type="OrthoDB" id="9804441at2"/>
<gene>
    <name evidence="8 9" type="primary">purQ</name>
    <name evidence="9" type="ORF">MGLY_06310</name>
</gene>
<name>A0A6I5ZN24_9FIRM</name>
<dbReference type="Proteomes" id="UP000425916">
    <property type="component" value="Chromosome"/>
</dbReference>
<dbReference type="NCBIfam" id="NF002957">
    <property type="entry name" value="PRK03619.1"/>
    <property type="match status" value="1"/>
</dbReference>
<evidence type="ECO:0000256" key="4">
    <source>
        <dbReference type="ARBA" id="ARBA00022755"/>
    </source>
</evidence>
<dbReference type="EC" id="3.5.1.2" evidence="8"/>
<keyword evidence="5 8" id="KW-0378">Hydrolase</keyword>
<dbReference type="CDD" id="cd01740">
    <property type="entry name" value="GATase1_FGAR_AT"/>
    <property type="match status" value="1"/>
</dbReference>
<dbReference type="NCBIfam" id="TIGR01737">
    <property type="entry name" value="FGAM_synth_I"/>
    <property type="match status" value="1"/>
</dbReference>
<evidence type="ECO:0000256" key="1">
    <source>
        <dbReference type="ARBA" id="ARBA00022490"/>
    </source>
</evidence>
<dbReference type="FunFam" id="3.40.50.880:FF:000019">
    <property type="entry name" value="Phosphoribosylformylglycinamidine synthase subunit PurQ"/>
    <property type="match status" value="1"/>
</dbReference>
<evidence type="ECO:0000313" key="10">
    <source>
        <dbReference type="Proteomes" id="UP000425916"/>
    </source>
</evidence>
<dbReference type="SMART" id="SM01211">
    <property type="entry name" value="GATase_5"/>
    <property type="match status" value="1"/>
</dbReference>
<evidence type="ECO:0000313" key="9">
    <source>
        <dbReference type="EMBL" id="QGP91300.1"/>
    </source>
</evidence>
<reference evidence="9 10" key="1">
    <citation type="submission" date="2019-11" db="EMBL/GenBank/DDBJ databases">
        <title>Genome sequence of Moorella glycerini DSM11254.</title>
        <authorList>
            <person name="Poehlein A."/>
            <person name="Boeer T."/>
            <person name="Daniel R."/>
        </authorList>
    </citation>
    <scope>NUCLEOTIDE SEQUENCE [LARGE SCALE GENOMIC DNA]</scope>
    <source>
        <strain evidence="9 10">DSM 11254</strain>
    </source>
</reference>
<comment type="catalytic activity">
    <reaction evidence="8">
        <text>N(2)-formyl-N(1)-(5-phospho-beta-D-ribosyl)glycinamide + L-glutamine + ATP + H2O = 2-formamido-N(1)-(5-O-phospho-beta-D-ribosyl)acetamidine + L-glutamate + ADP + phosphate + H(+)</text>
        <dbReference type="Rhea" id="RHEA:17129"/>
        <dbReference type="ChEBI" id="CHEBI:15377"/>
        <dbReference type="ChEBI" id="CHEBI:15378"/>
        <dbReference type="ChEBI" id="CHEBI:29985"/>
        <dbReference type="ChEBI" id="CHEBI:30616"/>
        <dbReference type="ChEBI" id="CHEBI:43474"/>
        <dbReference type="ChEBI" id="CHEBI:58359"/>
        <dbReference type="ChEBI" id="CHEBI:147286"/>
        <dbReference type="ChEBI" id="CHEBI:147287"/>
        <dbReference type="ChEBI" id="CHEBI:456216"/>
        <dbReference type="EC" id="6.3.5.3"/>
    </reaction>
</comment>
<dbReference type="UniPathway" id="UPA00074">
    <property type="reaction ID" value="UER00128"/>
</dbReference>
<dbReference type="HAMAP" id="MF_00421">
    <property type="entry name" value="PurQ"/>
    <property type="match status" value="1"/>
</dbReference>
<sequence length="236" mass="25713">MKFGVIVFPGSNCDQDVYHALGAVLGQPVDYLWHGDTDVTGYDCLVLPGGFSYGDYLRAGAIARFAPIMPAVIDFARSGGLVLGICNGFQILLEAGLLPGAMRRNDCLQFRCQWTCLRVENNATPFTNRFRKGQVVRIPIAHGEGNYYVDAATLAELEANRQIIFRYCTQDGEVTPAANPNGSVGNIAGIINRKGNILGMMPHPERCAESLLGGTDGRELFASIVDWWQRGERLGA</sequence>
<proteinExistence type="inferred from homology"/>
<dbReference type="GO" id="GO:0006189">
    <property type="term" value="P:'de novo' IMP biosynthetic process"/>
    <property type="evidence" value="ECO:0007669"/>
    <property type="project" value="UniProtKB-UniRule"/>
</dbReference>
<keyword evidence="10" id="KW-1185">Reference proteome</keyword>
<comment type="function">
    <text evidence="8">Part of the phosphoribosylformylglycinamidine synthase complex involved in the purines biosynthetic pathway. Catalyzes the ATP-dependent conversion of formylglycinamide ribonucleotide (FGAR) and glutamine to yield formylglycinamidine ribonucleotide (FGAM) and glutamate. The FGAM synthase complex is composed of three subunits. PurQ produces an ammonia molecule by converting glutamine to glutamate. PurL transfers the ammonia molecule to FGAR to form FGAM in an ATP-dependent manner. PurS interacts with PurQ and PurL and is thought to assist in the transfer of the ammonia molecule from PurQ to PurL.</text>
</comment>
<dbReference type="GO" id="GO:0005737">
    <property type="term" value="C:cytoplasm"/>
    <property type="evidence" value="ECO:0007669"/>
    <property type="project" value="UniProtKB-SubCell"/>
</dbReference>
<evidence type="ECO:0000256" key="5">
    <source>
        <dbReference type="ARBA" id="ARBA00022801"/>
    </source>
</evidence>
<evidence type="ECO:0000256" key="2">
    <source>
        <dbReference type="ARBA" id="ARBA00022598"/>
    </source>
</evidence>
<dbReference type="SUPFAM" id="SSF52317">
    <property type="entry name" value="Class I glutamine amidotransferase-like"/>
    <property type="match status" value="1"/>
</dbReference>
<keyword evidence="2 8" id="KW-0436">Ligase</keyword>
<comment type="pathway">
    <text evidence="8">Purine metabolism; IMP biosynthesis via de novo pathway; 5-amino-1-(5-phospho-D-ribosyl)imidazole from N(2)-formyl-N(1)-(5-phospho-D-ribosyl)glycinamide: step 1/2.</text>
</comment>
<accession>A0A6I5ZN24</accession>
<dbReference type="InterPro" id="IPR029062">
    <property type="entry name" value="Class_I_gatase-like"/>
</dbReference>
<comment type="subcellular location">
    <subcellularLocation>
        <location evidence="8">Cytoplasm</location>
    </subcellularLocation>
</comment>
<dbReference type="AlphaFoldDB" id="A0A6I5ZN24"/>
<keyword evidence="4 8" id="KW-0658">Purine biosynthesis</keyword>
<dbReference type="PIRSF" id="PIRSF001586">
    <property type="entry name" value="FGAM_synth_I"/>
    <property type="match status" value="1"/>
</dbReference>
<keyword evidence="3 8" id="KW-0547">Nucleotide-binding</keyword>
<dbReference type="Gene3D" id="3.40.50.880">
    <property type="match status" value="1"/>
</dbReference>
<dbReference type="PROSITE" id="PS51273">
    <property type="entry name" value="GATASE_TYPE_1"/>
    <property type="match status" value="1"/>
</dbReference>
<keyword evidence="6 8" id="KW-0067">ATP-binding</keyword>
<dbReference type="RefSeq" id="WP_156271699.1">
    <property type="nucleotide sequence ID" value="NZ_CP046244.1"/>
</dbReference>
<feature type="active site" evidence="8">
    <location>
        <position position="205"/>
    </location>
</feature>
<feature type="active site" evidence="8">
    <location>
        <position position="203"/>
    </location>
</feature>
<keyword evidence="7 8" id="KW-0315">Glutamine amidotransferase</keyword>
<evidence type="ECO:0000256" key="3">
    <source>
        <dbReference type="ARBA" id="ARBA00022741"/>
    </source>
</evidence>
<comment type="subunit">
    <text evidence="8">Part of the FGAM synthase complex composed of 1 PurL, 1 PurQ and 2 PurS subunits.</text>
</comment>
<dbReference type="Pfam" id="PF13507">
    <property type="entry name" value="GATase_5"/>
    <property type="match status" value="1"/>
</dbReference>
<protein>
    <recommendedName>
        <fullName evidence="8">Phosphoribosylformylglycinamidine synthase subunit PurQ</fullName>
        <shortName evidence="8">FGAM synthase</shortName>
        <ecNumber evidence="8">6.3.5.3</ecNumber>
    </recommendedName>
    <alternativeName>
        <fullName evidence="8">Formylglycinamide ribonucleotide amidotransferase subunit I</fullName>
        <shortName evidence="8">FGAR amidotransferase I</shortName>
        <shortName evidence="8">FGAR-AT I</shortName>
    </alternativeName>
    <alternativeName>
        <fullName evidence="8">Glutaminase PurQ</fullName>
        <ecNumber evidence="8">3.5.1.2</ecNumber>
    </alternativeName>
    <alternativeName>
        <fullName evidence="8">Phosphoribosylformylglycinamidine synthase subunit I</fullName>
    </alternativeName>
</protein>
<dbReference type="GO" id="GO:0004359">
    <property type="term" value="F:glutaminase activity"/>
    <property type="evidence" value="ECO:0007669"/>
    <property type="project" value="UniProtKB-EC"/>
</dbReference>